<comment type="pathway">
    <text evidence="1 7">Cell wall biogenesis; peptidoglycan biosynthesis.</text>
</comment>
<evidence type="ECO:0000259" key="8">
    <source>
        <dbReference type="PROSITE" id="PS52029"/>
    </source>
</evidence>
<dbReference type="PROSITE" id="PS51257">
    <property type="entry name" value="PROKAR_LIPOPROTEIN"/>
    <property type="match status" value="1"/>
</dbReference>
<keyword evidence="3" id="KW-0808">Transferase</keyword>
<dbReference type="Pfam" id="PF20142">
    <property type="entry name" value="Scaffold"/>
    <property type="match status" value="1"/>
</dbReference>
<dbReference type="PROSITE" id="PS52029">
    <property type="entry name" value="LD_TPASE"/>
    <property type="match status" value="1"/>
</dbReference>
<evidence type="ECO:0000256" key="6">
    <source>
        <dbReference type="ARBA" id="ARBA00023316"/>
    </source>
</evidence>
<dbReference type="Gene3D" id="1.10.101.10">
    <property type="entry name" value="PGBD-like superfamily/PGBD"/>
    <property type="match status" value="1"/>
</dbReference>
<protein>
    <submittedName>
        <fullName evidence="9">L,D-transpeptidase family protein</fullName>
    </submittedName>
</protein>
<keyword evidence="10" id="KW-1185">Reference proteome</keyword>
<dbReference type="Pfam" id="PF01471">
    <property type="entry name" value="PG_binding_1"/>
    <property type="match status" value="1"/>
</dbReference>
<dbReference type="SUPFAM" id="SSF47090">
    <property type="entry name" value="PGBD-like"/>
    <property type="match status" value="1"/>
</dbReference>
<evidence type="ECO:0000256" key="3">
    <source>
        <dbReference type="ARBA" id="ARBA00022679"/>
    </source>
</evidence>
<keyword evidence="6 7" id="KW-0961">Cell wall biogenesis/degradation</keyword>
<organism evidence="9 10">
    <name type="scientific">Mucilaginibacter jinjuensis</name>
    <dbReference type="NCBI Taxonomy" id="1176721"/>
    <lineage>
        <taxon>Bacteria</taxon>
        <taxon>Pseudomonadati</taxon>
        <taxon>Bacteroidota</taxon>
        <taxon>Sphingobacteriia</taxon>
        <taxon>Sphingobacteriales</taxon>
        <taxon>Sphingobacteriaceae</taxon>
        <taxon>Mucilaginibacter</taxon>
    </lineage>
</organism>
<dbReference type="Gene3D" id="2.40.440.10">
    <property type="entry name" value="L,D-transpeptidase catalytic domain-like"/>
    <property type="match status" value="1"/>
</dbReference>
<dbReference type="Proteomes" id="UP001216139">
    <property type="component" value="Chromosome"/>
</dbReference>
<name>A0ABY7TAU0_9SPHI</name>
<comment type="similarity">
    <text evidence="2">Belongs to the YkuD family.</text>
</comment>
<proteinExistence type="inferred from homology"/>
<dbReference type="InterPro" id="IPR036365">
    <property type="entry name" value="PGBD-like_sf"/>
</dbReference>
<accession>A0ABY7TAU0</accession>
<dbReference type="CDD" id="cd16913">
    <property type="entry name" value="YkuD_like"/>
    <property type="match status" value="1"/>
</dbReference>
<dbReference type="InterPro" id="IPR005490">
    <property type="entry name" value="LD_TPept_cat_dom"/>
</dbReference>
<dbReference type="InterPro" id="IPR038063">
    <property type="entry name" value="Transpep_catalytic_dom"/>
</dbReference>
<dbReference type="Pfam" id="PF03734">
    <property type="entry name" value="YkuD"/>
    <property type="match status" value="1"/>
</dbReference>
<feature type="active site" description="Proton donor/acceptor" evidence="7">
    <location>
        <position position="454"/>
    </location>
</feature>
<evidence type="ECO:0000313" key="10">
    <source>
        <dbReference type="Proteomes" id="UP001216139"/>
    </source>
</evidence>
<keyword evidence="5 7" id="KW-0573">Peptidoglycan synthesis</keyword>
<dbReference type="InterPro" id="IPR002477">
    <property type="entry name" value="Peptidoglycan-bd-like"/>
</dbReference>
<dbReference type="InterPro" id="IPR052905">
    <property type="entry name" value="LD-transpeptidase_YkuD-like"/>
</dbReference>
<evidence type="ECO:0000256" key="4">
    <source>
        <dbReference type="ARBA" id="ARBA00022960"/>
    </source>
</evidence>
<dbReference type="InterPro" id="IPR045380">
    <property type="entry name" value="LD_TPept_scaffold_dom"/>
</dbReference>
<evidence type="ECO:0000256" key="1">
    <source>
        <dbReference type="ARBA" id="ARBA00004752"/>
    </source>
</evidence>
<dbReference type="PANTHER" id="PTHR41533">
    <property type="entry name" value="L,D-TRANSPEPTIDASE HI_1667-RELATED"/>
    <property type="match status" value="1"/>
</dbReference>
<keyword evidence="4 7" id="KW-0133">Cell shape</keyword>
<feature type="active site" description="Nucleophile" evidence="7">
    <location>
        <position position="473"/>
    </location>
</feature>
<dbReference type="RefSeq" id="WP_273631925.1">
    <property type="nucleotide sequence ID" value="NZ_CP117167.1"/>
</dbReference>
<dbReference type="InterPro" id="IPR036366">
    <property type="entry name" value="PGBDSf"/>
</dbReference>
<gene>
    <name evidence="9" type="ORF">PQO05_06685</name>
</gene>
<feature type="domain" description="L,D-TPase catalytic" evidence="8">
    <location>
        <begin position="339"/>
        <end position="499"/>
    </location>
</feature>
<reference evidence="9 10" key="1">
    <citation type="submission" date="2023-02" db="EMBL/GenBank/DDBJ databases">
        <title>Genome sequence of Mucilaginibacter jinjuensis strain KACC 16571.</title>
        <authorList>
            <person name="Kim S."/>
            <person name="Heo J."/>
            <person name="Kwon S.-W."/>
        </authorList>
    </citation>
    <scope>NUCLEOTIDE SEQUENCE [LARGE SCALE GENOMIC DNA]</scope>
    <source>
        <strain evidence="9 10">KACC 16571</strain>
    </source>
</reference>
<evidence type="ECO:0000313" key="9">
    <source>
        <dbReference type="EMBL" id="WCT13619.1"/>
    </source>
</evidence>
<evidence type="ECO:0000256" key="2">
    <source>
        <dbReference type="ARBA" id="ARBA00005992"/>
    </source>
</evidence>
<sequence>MYHKALINNADMRFGQFKYFLLVITLISCFSLTSCSQNQPPKKVAKKDSLSKEWDKTIPGNFSEQVNSVFDSAQIDNFIKLYPDLKSYTGDVTEFYKKRKYAYAWFDKGKLIEQASNLANRVGNLKRNGVYKELPYQPKLDSLLNSIGTKKNQTDIKLELMLTYQYFAFSQLVWQGMDESASKSAKWYLPRKKVAYDQYLDSLLSAPAGQAKIDEPVYRQYELLRSYLRKYRALQTKETWAPIVPAKIYKVGDSSTVISGIKRRLFLLEYFKGDTTNQTFNTELQDAVKSFQSTRGLTVTGLLNKPTIAELNVPLSNRITTILVNMERSRWLPVSMDSYYLAVNIPEFKLHVYNADSLLWSCNVVVGQTVHQTTVFYGEVKYVVFSPYWNVPPGILKNEIIPGMKRNKNYLAQHNMELTGYEGGLPVVRQKPGPANSLGLVKFLFPNSYNIYLHDTPSKSLFGETTRAFSHGCIRVGEPTKLANFLLQDYKQWTPDKINKAMHQGREQYVTLTKKVPVYIAYLTSFVDRDGKINFRKDIYNLDDRLASMIVSGKGKY</sequence>
<dbReference type="PANTHER" id="PTHR41533:SF2">
    <property type="entry name" value="BLR7131 PROTEIN"/>
    <property type="match status" value="1"/>
</dbReference>
<dbReference type="EMBL" id="CP117167">
    <property type="protein sequence ID" value="WCT13619.1"/>
    <property type="molecule type" value="Genomic_DNA"/>
</dbReference>
<evidence type="ECO:0000256" key="7">
    <source>
        <dbReference type="PROSITE-ProRule" id="PRU01373"/>
    </source>
</evidence>
<dbReference type="SUPFAM" id="SSF141523">
    <property type="entry name" value="L,D-transpeptidase catalytic domain-like"/>
    <property type="match status" value="1"/>
</dbReference>
<evidence type="ECO:0000256" key="5">
    <source>
        <dbReference type="ARBA" id="ARBA00022984"/>
    </source>
</evidence>